<comment type="cofactor">
    <cofactor evidence="1">
        <name>Zn(2+)</name>
        <dbReference type="ChEBI" id="CHEBI:29105"/>
    </cofactor>
</comment>
<sequence>MKKFMVFAGVIALLGLSSCKQEKQEDMETHGIQLAYMDTTVSPKEDFFKFVNGNWLANNKIPDDRGTWGSFDELRKMNDSATLKVLRDAIESGEYKEGSDEYKAMVFFNTAMDTTAINEKGTIPLKPYLEKVEEIQNTTDLQEFLAEMSPYGMEQLFGYAVFSGLSKSDTNVAYIAEARLGLPDRSYYVDEDADTKEKRDAYVKHIERMLTIVGIEDAEAKADRIMKLETQLATAMLTKEESRNMNNFNNPMTVAELQKLTPAIDWKKYLADLNTGEIDTITVMQPEYMKEVQKVLTKVPMSTIKELLTWNIINSGAGMLGEELEKANFDFYTTTLTGVKKMRPREERMLSMTNRVLGEAVGKLYVAEVFPPEAKEKAKELVDNIMKAYSNRIKNLSWMSDDTKKMAQKKLDKMMVQIGYPDKWKDYSSLVINNFKNGGSFFQNVLNARQWNFEDAKSKLGEPVDREEWGMAPQTVNAYFHPLYNKIVFPAAILQPPFHDYKADAAVNYGGIGAVIGHEISHCFDDSGARFDENGNLNNWWTDEDNEKFGKLGDKLVAQFDAVKPYEDVNLNGRFTLGENIGDLGGVNAAFEGLQMHLEDNGRPEKIDGYTPEQRFFISWATVWRTMMREDAMRNKIKTDPHSPGMYRATMPIQNMDEFHEAFNIEEGNAMYIKPENRVKIW</sequence>
<protein>
    <submittedName>
        <fullName evidence="10">Putative endopeptidase</fullName>
    </submittedName>
</protein>
<dbReference type="PANTHER" id="PTHR11733">
    <property type="entry name" value="ZINC METALLOPROTEASE FAMILY M13 NEPRILYSIN-RELATED"/>
    <property type="match status" value="1"/>
</dbReference>
<dbReference type="Pfam" id="PF05649">
    <property type="entry name" value="Peptidase_M13_N"/>
    <property type="match status" value="1"/>
</dbReference>
<dbReference type="Gene3D" id="3.40.390.10">
    <property type="entry name" value="Collagenase (Catalytic Domain)"/>
    <property type="match status" value="1"/>
</dbReference>
<dbReference type="InterPro" id="IPR024079">
    <property type="entry name" value="MetalloPept_cat_dom_sf"/>
</dbReference>
<gene>
    <name evidence="10" type="ORF">C7377_1382</name>
</gene>
<keyword evidence="11" id="KW-1185">Reference proteome</keyword>
<proteinExistence type="inferred from homology"/>
<evidence type="ECO:0000313" key="11">
    <source>
        <dbReference type="Proteomes" id="UP000251835"/>
    </source>
</evidence>
<comment type="similarity">
    <text evidence="2">Belongs to the peptidase M13 family.</text>
</comment>
<dbReference type="GO" id="GO:0005886">
    <property type="term" value="C:plasma membrane"/>
    <property type="evidence" value="ECO:0007669"/>
    <property type="project" value="TreeGrafter"/>
</dbReference>
<dbReference type="Gene3D" id="1.10.1380.10">
    <property type="entry name" value="Neutral endopeptidase , domain2"/>
    <property type="match status" value="1"/>
</dbReference>
<keyword evidence="4" id="KW-0479">Metal-binding</keyword>
<evidence type="ECO:0000259" key="8">
    <source>
        <dbReference type="Pfam" id="PF01431"/>
    </source>
</evidence>
<keyword evidence="3" id="KW-0645">Protease</keyword>
<dbReference type="Pfam" id="PF01431">
    <property type="entry name" value="Peptidase_M13"/>
    <property type="match status" value="1"/>
</dbReference>
<feature type="domain" description="Peptidase M13 N-terminal" evidence="9">
    <location>
        <begin position="43"/>
        <end position="421"/>
    </location>
</feature>
<evidence type="ECO:0000313" key="10">
    <source>
        <dbReference type="EMBL" id="PVX51049.1"/>
    </source>
</evidence>
<dbReference type="EMBL" id="QENZ01000004">
    <property type="protein sequence ID" value="PVX51049.1"/>
    <property type="molecule type" value="Genomic_DNA"/>
</dbReference>
<keyword evidence="5" id="KW-0378">Hydrolase</keyword>
<dbReference type="InterPro" id="IPR018497">
    <property type="entry name" value="Peptidase_M13_C"/>
</dbReference>
<evidence type="ECO:0000256" key="5">
    <source>
        <dbReference type="ARBA" id="ARBA00022801"/>
    </source>
</evidence>
<dbReference type="PRINTS" id="PR00786">
    <property type="entry name" value="NEPRILYSIN"/>
</dbReference>
<dbReference type="CDD" id="cd08662">
    <property type="entry name" value="M13"/>
    <property type="match status" value="1"/>
</dbReference>
<dbReference type="RefSeq" id="WP_116496653.1">
    <property type="nucleotide sequence ID" value="NZ_QENZ01000004.1"/>
</dbReference>
<dbReference type="AlphaFoldDB" id="A0A7L4URV1"/>
<name>A0A7L4URV1_BALHA</name>
<dbReference type="InterPro" id="IPR042089">
    <property type="entry name" value="Peptidase_M13_dom_2"/>
</dbReference>
<dbReference type="PROSITE" id="PS51885">
    <property type="entry name" value="NEPRILYSIN"/>
    <property type="match status" value="1"/>
</dbReference>
<evidence type="ECO:0000256" key="1">
    <source>
        <dbReference type="ARBA" id="ARBA00001947"/>
    </source>
</evidence>
<dbReference type="InterPro" id="IPR000718">
    <property type="entry name" value="Peptidase_M13"/>
</dbReference>
<dbReference type="GO" id="GO:0016485">
    <property type="term" value="P:protein processing"/>
    <property type="evidence" value="ECO:0007669"/>
    <property type="project" value="TreeGrafter"/>
</dbReference>
<evidence type="ECO:0000256" key="2">
    <source>
        <dbReference type="ARBA" id="ARBA00007357"/>
    </source>
</evidence>
<evidence type="ECO:0000256" key="7">
    <source>
        <dbReference type="ARBA" id="ARBA00023049"/>
    </source>
</evidence>
<evidence type="ECO:0000256" key="4">
    <source>
        <dbReference type="ARBA" id="ARBA00022723"/>
    </source>
</evidence>
<keyword evidence="6" id="KW-0862">Zinc</keyword>
<organism evidence="10 11">
    <name type="scientific">Balneicella halophila</name>
    <dbReference type="NCBI Taxonomy" id="1537566"/>
    <lineage>
        <taxon>Bacteria</taxon>
        <taxon>Pseudomonadati</taxon>
        <taxon>Bacteroidota</taxon>
        <taxon>Bacteroidia</taxon>
        <taxon>Bacteroidales</taxon>
        <taxon>Balneicellaceae</taxon>
        <taxon>Balneicella</taxon>
    </lineage>
</organism>
<reference evidence="10 11" key="1">
    <citation type="submission" date="2018-05" db="EMBL/GenBank/DDBJ databases">
        <title>Genomic Encyclopedia of Type Strains, Phase IV (KMG-IV): sequencing the most valuable type-strain genomes for metagenomic binning, comparative biology and taxonomic classification.</title>
        <authorList>
            <person name="Goeker M."/>
        </authorList>
    </citation>
    <scope>NUCLEOTIDE SEQUENCE [LARGE SCALE GENOMIC DNA]</scope>
    <source>
        <strain evidence="10 11">DSM 28579</strain>
    </source>
</reference>
<dbReference type="Proteomes" id="UP000251835">
    <property type="component" value="Unassembled WGS sequence"/>
</dbReference>
<dbReference type="GO" id="GO:0046872">
    <property type="term" value="F:metal ion binding"/>
    <property type="evidence" value="ECO:0007669"/>
    <property type="project" value="UniProtKB-KW"/>
</dbReference>
<dbReference type="InterPro" id="IPR008753">
    <property type="entry name" value="Peptidase_M13_N"/>
</dbReference>
<evidence type="ECO:0000259" key="9">
    <source>
        <dbReference type="Pfam" id="PF05649"/>
    </source>
</evidence>
<accession>A0A7L4URV1</accession>
<feature type="domain" description="Peptidase M13 C-terminal" evidence="8">
    <location>
        <begin position="477"/>
        <end position="679"/>
    </location>
</feature>
<dbReference type="SUPFAM" id="SSF55486">
    <property type="entry name" value="Metalloproteases ('zincins'), catalytic domain"/>
    <property type="match status" value="1"/>
</dbReference>
<evidence type="ECO:0000256" key="6">
    <source>
        <dbReference type="ARBA" id="ARBA00022833"/>
    </source>
</evidence>
<keyword evidence="7" id="KW-0482">Metalloprotease</keyword>
<comment type="caution">
    <text evidence="10">The sequence shown here is derived from an EMBL/GenBank/DDBJ whole genome shotgun (WGS) entry which is preliminary data.</text>
</comment>
<dbReference type="PANTHER" id="PTHR11733:SF167">
    <property type="entry name" value="FI17812P1-RELATED"/>
    <property type="match status" value="1"/>
</dbReference>
<evidence type="ECO:0000256" key="3">
    <source>
        <dbReference type="ARBA" id="ARBA00022670"/>
    </source>
</evidence>
<dbReference type="OrthoDB" id="9775677at2"/>
<dbReference type="PROSITE" id="PS51257">
    <property type="entry name" value="PROKAR_LIPOPROTEIN"/>
    <property type="match status" value="1"/>
</dbReference>
<dbReference type="GO" id="GO:0004222">
    <property type="term" value="F:metalloendopeptidase activity"/>
    <property type="evidence" value="ECO:0007669"/>
    <property type="project" value="InterPro"/>
</dbReference>